<evidence type="ECO:0000313" key="2">
    <source>
        <dbReference type="Proteomes" id="UP001497516"/>
    </source>
</evidence>
<proteinExistence type="predicted"/>
<sequence length="251" mass="29125">MDRCGGAAYQAARCRPFMNCVDASGLIDVEFTGPRFTWQQGTLKQWLDRALCNERWLKNYPRTITRPLERISSDHRPIVLMGEGGRDFRPGPKPFRFLAELQHWNWAVFGHIQRQKRKSAKLLLSAERENEAGANSEALERERSLRQDLEETLWQENLLWLQKSRAQWIVECDRNTRYYHLSTLKRRCFNRTQGHKSSDGVWVYDEVVLQKLARDFFYGPVPSRDGTLLPIADGVPGTDLNVVGQFGERDG</sequence>
<dbReference type="SUPFAM" id="SSF56219">
    <property type="entry name" value="DNase I-like"/>
    <property type="match status" value="1"/>
</dbReference>
<protein>
    <submittedName>
        <fullName evidence="1">Uncharacterized protein</fullName>
    </submittedName>
</protein>
<dbReference type="PANTHER" id="PTHR33710:SF71">
    <property type="entry name" value="ENDONUCLEASE_EXONUCLEASE_PHOSPHATASE DOMAIN-CONTAINING PROTEIN"/>
    <property type="match status" value="1"/>
</dbReference>
<reference evidence="1 2" key="1">
    <citation type="submission" date="2024-04" db="EMBL/GenBank/DDBJ databases">
        <authorList>
            <person name="Fracassetti M."/>
        </authorList>
    </citation>
    <scope>NUCLEOTIDE SEQUENCE [LARGE SCALE GENOMIC DNA]</scope>
</reference>
<organism evidence="1 2">
    <name type="scientific">Linum trigynum</name>
    <dbReference type="NCBI Taxonomy" id="586398"/>
    <lineage>
        <taxon>Eukaryota</taxon>
        <taxon>Viridiplantae</taxon>
        <taxon>Streptophyta</taxon>
        <taxon>Embryophyta</taxon>
        <taxon>Tracheophyta</taxon>
        <taxon>Spermatophyta</taxon>
        <taxon>Magnoliopsida</taxon>
        <taxon>eudicotyledons</taxon>
        <taxon>Gunneridae</taxon>
        <taxon>Pentapetalae</taxon>
        <taxon>rosids</taxon>
        <taxon>fabids</taxon>
        <taxon>Malpighiales</taxon>
        <taxon>Linaceae</taxon>
        <taxon>Linum</taxon>
    </lineage>
</organism>
<dbReference type="EMBL" id="OZ034820">
    <property type="protein sequence ID" value="CAL1401239.1"/>
    <property type="molecule type" value="Genomic_DNA"/>
</dbReference>
<name>A0AAV2FSC6_9ROSI</name>
<gene>
    <name evidence="1" type="ORF">LTRI10_LOCUS41307</name>
</gene>
<dbReference type="PANTHER" id="PTHR33710">
    <property type="entry name" value="BNAC02G09200D PROTEIN"/>
    <property type="match status" value="1"/>
</dbReference>
<dbReference type="Proteomes" id="UP001497516">
    <property type="component" value="Chromosome 7"/>
</dbReference>
<dbReference type="InterPro" id="IPR036691">
    <property type="entry name" value="Endo/exonu/phosph_ase_sf"/>
</dbReference>
<accession>A0AAV2FSC6</accession>
<evidence type="ECO:0000313" key="1">
    <source>
        <dbReference type="EMBL" id="CAL1401239.1"/>
    </source>
</evidence>
<keyword evidence="2" id="KW-1185">Reference proteome</keyword>
<dbReference type="AlphaFoldDB" id="A0AAV2FSC6"/>
<dbReference type="Gene3D" id="3.60.10.10">
    <property type="entry name" value="Endonuclease/exonuclease/phosphatase"/>
    <property type="match status" value="1"/>
</dbReference>